<organism evidence="2 3">
    <name type="scientific">Iris pallida</name>
    <name type="common">Sweet iris</name>
    <dbReference type="NCBI Taxonomy" id="29817"/>
    <lineage>
        <taxon>Eukaryota</taxon>
        <taxon>Viridiplantae</taxon>
        <taxon>Streptophyta</taxon>
        <taxon>Embryophyta</taxon>
        <taxon>Tracheophyta</taxon>
        <taxon>Spermatophyta</taxon>
        <taxon>Magnoliopsida</taxon>
        <taxon>Liliopsida</taxon>
        <taxon>Asparagales</taxon>
        <taxon>Iridaceae</taxon>
        <taxon>Iridoideae</taxon>
        <taxon>Irideae</taxon>
        <taxon>Iris</taxon>
    </lineage>
</organism>
<evidence type="ECO:0000313" key="3">
    <source>
        <dbReference type="Proteomes" id="UP001140949"/>
    </source>
</evidence>
<dbReference type="Proteomes" id="UP001140949">
    <property type="component" value="Unassembled WGS sequence"/>
</dbReference>
<proteinExistence type="predicted"/>
<keyword evidence="3" id="KW-1185">Reference proteome</keyword>
<reference evidence="2" key="1">
    <citation type="journal article" date="2023" name="GigaByte">
        <title>Genome assembly of the bearded iris, Iris pallida Lam.</title>
        <authorList>
            <person name="Bruccoleri R.E."/>
            <person name="Oakeley E.J."/>
            <person name="Faust A.M.E."/>
            <person name="Altorfer M."/>
            <person name="Dessus-Babus S."/>
            <person name="Burckhardt D."/>
            <person name="Oertli M."/>
            <person name="Naumann U."/>
            <person name="Petersen F."/>
            <person name="Wong J."/>
        </authorList>
    </citation>
    <scope>NUCLEOTIDE SEQUENCE</scope>
    <source>
        <strain evidence="2">GSM-AAB239-AS_SAM_17_03QT</strain>
    </source>
</reference>
<dbReference type="EMBL" id="JANAVB010033620">
    <property type="protein sequence ID" value="KAJ6808047.1"/>
    <property type="molecule type" value="Genomic_DNA"/>
</dbReference>
<evidence type="ECO:0000313" key="1">
    <source>
        <dbReference type="EMBL" id="KAJ6808047.1"/>
    </source>
</evidence>
<dbReference type="EMBL" id="JANAVB010031618">
    <property type="protein sequence ID" value="KAJ6811482.1"/>
    <property type="molecule type" value="Genomic_DNA"/>
</dbReference>
<gene>
    <name evidence="2" type="ORF">M6B38_152880</name>
    <name evidence="1" type="ORF">M6B38_169005</name>
</gene>
<sequence length="81" mass="8824">MNGRLACGRPLVVRFASQKDPAETSNPVKIACHVKNQSSSSSTAGEMNRNAKIAAIKNKLRSLEEKGCDLKRPRLSDNSLQ</sequence>
<accession>A0AAX6F4W6</accession>
<evidence type="ECO:0000313" key="2">
    <source>
        <dbReference type="EMBL" id="KAJ6811482.1"/>
    </source>
</evidence>
<dbReference type="AlphaFoldDB" id="A0AAX6F4W6"/>
<reference evidence="2" key="2">
    <citation type="submission" date="2023-04" db="EMBL/GenBank/DDBJ databases">
        <authorList>
            <person name="Bruccoleri R.E."/>
            <person name="Oakeley E.J."/>
            <person name="Faust A.-M."/>
            <person name="Dessus-Babus S."/>
            <person name="Altorfer M."/>
            <person name="Burckhardt D."/>
            <person name="Oertli M."/>
            <person name="Naumann U."/>
            <person name="Petersen F."/>
            <person name="Wong J."/>
        </authorList>
    </citation>
    <scope>NUCLEOTIDE SEQUENCE</scope>
    <source>
        <strain evidence="2">GSM-AAB239-AS_SAM_17_03QT</strain>
        <tissue evidence="2">Leaf</tissue>
    </source>
</reference>
<name>A0AAX6F4W6_IRIPA</name>
<protein>
    <submittedName>
        <fullName evidence="2">RNA-binding protein 18 isoform X1</fullName>
    </submittedName>
</protein>
<comment type="caution">
    <text evidence="2">The sequence shown here is derived from an EMBL/GenBank/DDBJ whole genome shotgun (WGS) entry which is preliminary data.</text>
</comment>